<dbReference type="EMBL" id="CP042582">
    <property type="protein sequence ID" value="QEX21659.1"/>
    <property type="molecule type" value="Genomic_DNA"/>
</dbReference>
<dbReference type="RefSeq" id="WP_151116351.1">
    <property type="nucleotide sequence ID" value="NZ_CP042582.1"/>
</dbReference>
<evidence type="ECO:0000256" key="1">
    <source>
        <dbReference type="SAM" id="SignalP"/>
    </source>
</evidence>
<accession>A0A5J6MW24</accession>
<dbReference type="OrthoDB" id="7368981at2"/>
<evidence type="ECO:0000313" key="3">
    <source>
        <dbReference type="Proteomes" id="UP000325797"/>
    </source>
</evidence>
<proteinExistence type="predicted"/>
<keyword evidence="1" id="KW-0732">Signal</keyword>
<dbReference type="Proteomes" id="UP000325797">
    <property type="component" value="Chromosome"/>
</dbReference>
<gene>
    <name evidence="2" type="ORF">FRZ61_15880</name>
</gene>
<feature type="chain" id="PRO_5023893023" evidence="1">
    <location>
        <begin position="24"/>
        <end position="181"/>
    </location>
</feature>
<sequence length="181" mass="19941">MRAFGFGLLAMVAAMAAAGTALAEDKVDCHRLDLAFPPADKAEWTECYSRHFDQDEMSADIETLIADIGTHVVHLTSTIAGPNTYFDKVPVSEKLRNYDELEKIKGLESEPGFGRYQIVRFQALLWNTPSQCFGFLKYRGATIGATGTAYGARGYVAGYDCWREGTPDRAQIEATLDAIDD</sequence>
<name>A0A5J6MW24_9PROT</name>
<protein>
    <submittedName>
        <fullName evidence="2">Uncharacterized protein</fullName>
    </submittedName>
</protein>
<organism evidence="2 3">
    <name type="scientific">Hypericibacter adhaerens</name>
    <dbReference type="NCBI Taxonomy" id="2602016"/>
    <lineage>
        <taxon>Bacteria</taxon>
        <taxon>Pseudomonadati</taxon>
        <taxon>Pseudomonadota</taxon>
        <taxon>Alphaproteobacteria</taxon>
        <taxon>Rhodospirillales</taxon>
        <taxon>Dongiaceae</taxon>
        <taxon>Hypericibacter</taxon>
    </lineage>
</organism>
<dbReference type="AlphaFoldDB" id="A0A5J6MW24"/>
<dbReference type="KEGG" id="hadh:FRZ61_15880"/>
<reference evidence="2 3" key="1">
    <citation type="submission" date="2019-08" db="EMBL/GenBank/DDBJ databases">
        <title>Hyperibacter terrae gen. nov., sp. nov. and Hyperibacter viscosus sp. nov., two new members in the family Rhodospirillaceae isolated from the rhizosphere of Hypericum perforatum.</title>
        <authorList>
            <person name="Noviana Z."/>
        </authorList>
    </citation>
    <scope>NUCLEOTIDE SEQUENCE [LARGE SCALE GENOMIC DNA]</scope>
    <source>
        <strain evidence="2 3">R5959</strain>
    </source>
</reference>
<feature type="signal peptide" evidence="1">
    <location>
        <begin position="1"/>
        <end position="23"/>
    </location>
</feature>
<evidence type="ECO:0000313" key="2">
    <source>
        <dbReference type="EMBL" id="QEX21659.1"/>
    </source>
</evidence>
<keyword evidence="3" id="KW-1185">Reference proteome</keyword>